<dbReference type="InterPro" id="IPR032675">
    <property type="entry name" value="LRR_dom_sf"/>
</dbReference>
<dbReference type="AlphaFoldDB" id="A0A2H3BD97"/>
<dbReference type="Gene3D" id="3.80.10.10">
    <property type="entry name" value="Ribonuclease Inhibitor"/>
    <property type="match status" value="1"/>
</dbReference>
<organism evidence="1 2">
    <name type="scientific">Armillaria solidipes</name>
    <dbReference type="NCBI Taxonomy" id="1076256"/>
    <lineage>
        <taxon>Eukaryota</taxon>
        <taxon>Fungi</taxon>
        <taxon>Dikarya</taxon>
        <taxon>Basidiomycota</taxon>
        <taxon>Agaricomycotina</taxon>
        <taxon>Agaricomycetes</taxon>
        <taxon>Agaricomycetidae</taxon>
        <taxon>Agaricales</taxon>
        <taxon>Marasmiineae</taxon>
        <taxon>Physalacriaceae</taxon>
        <taxon>Armillaria</taxon>
    </lineage>
</organism>
<protein>
    <recommendedName>
        <fullName evidence="3">RNI-like protein</fullName>
    </recommendedName>
</protein>
<keyword evidence="2" id="KW-1185">Reference proteome</keyword>
<name>A0A2H3BD97_9AGAR</name>
<sequence>MLSENALAVTVPSSLLDLTITEGSAHVGTFDLPKLQSLTILDLIPLAGAILPQNIHTLDLAFRSRAFDTVIYNLSRMQSLRHLTLESRGFRGYANTNHLPVHLTRLTSLTCRNLRLGDDISRLLASVCVPSLTHLTIIGGNLQLDFLKSLLERSNSPLQRLEILINVVSFAAVDLPTLIGILRIVPGLTTLVIHEQKENVLLSETLFSELAFGGDHDSLLPKLEHLELASSAPWVDIGDAVIQCIRSRNASNTDYCGRETDTPLKSAVLKWPLLRPRIWQAKPTMGGCAGFIFRVNV</sequence>
<proteinExistence type="predicted"/>
<evidence type="ECO:0000313" key="1">
    <source>
        <dbReference type="EMBL" id="PBK61803.1"/>
    </source>
</evidence>
<reference evidence="2" key="1">
    <citation type="journal article" date="2017" name="Nat. Ecol. Evol.">
        <title>Genome expansion and lineage-specific genetic innovations in the forest pathogenic fungi Armillaria.</title>
        <authorList>
            <person name="Sipos G."/>
            <person name="Prasanna A.N."/>
            <person name="Walter M.C."/>
            <person name="O'Connor E."/>
            <person name="Balint B."/>
            <person name="Krizsan K."/>
            <person name="Kiss B."/>
            <person name="Hess J."/>
            <person name="Varga T."/>
            <person name="Slot J."/>
            <person name="Riley R."/>
            <person name="Boka B."/>
            <person name="Rigling D."/>
            <person name="Barry K."/>
            <person name="Lee J."/>
            <person name="Mihaltcheva S."/>
            <person name="LaButti K."/>
            <person name="Lipzen A."/>
            <person name="Waldron R."/>
            <person name="Moloney N.M."/>
            <person name="Sperisen C."/>
            <person name="Kredics L."/>
            <person name="Vagvoelgyi C."/>
            <person name="Patrignani A."/>
            <person name="Fitzpatrick D."/>
            <person name="Nagy I."/>
            <person name="Doyle S."/>
            <person name="Anderson J.B."/>
            <person name="Grigoriev I.V."/>
            <person name="Gueldener U."/>
            <person name="Muensterkoetter M."/>
            <person name="Nagy L.G."/>
        </authorList>
    </citation>
    <scope>NUCLEOTIDE SEQUENCE [LARGE SCALE GENOMIC DNA]</scope>
    <source>
        <strain evidence="2">28-4</strain>
    </source>
</reference>
<gene>
    <name evidence="1" type="ORF">ARMSODRAFT_1025348</name>
</gene>
<accession>A0A2H3BD97</accession>
<dbReference type="SUPFAM" id="SSF52047">
    <property type="entry name" value="RNI-like"/>
    <property type="match status" value="1"/>
</dbReference>
<dbReference type="STRING" id="1076256.A0A2H3BD97"/>
<evidence type="ECO:0008006" key="3">
    <source>
        <dbReference type="Google" id="ProtNLM"/>
    </source>
</evidence>
<dbReference type="Proteomes" id="UP000218334">
    <property type="component" value="Unassembled WGS sequence"/>
</dbReference>
<dbReference type="EMBL" id="KZ293472">
    <property type="protein sequence ID" value="PBK61803.1"/>
    <property type="molecule type" value="Genomic_DNA"/>
</dbReference>
<evidence type="ECO:0000313" key="2">
    <source>
        <dbReference type="Proteomes" id="UP000218334"/>
    </source>
</evidence>